<feature type="domain" description="NADP-dependent oxidoreductase" evidence="2">
    <location>
        <begin position="32"/>
        <end position="229"/>
    </location>
</feature>
<accession>A0A6J4U7N7</accession>
<dbReference type="InterPro" id="IPR036812">
    <property type="entry name" value="NAD(P)_OxRdtase_dom_sf"/>
</dbReference>
<feature type="region of interest" description="Disordered" evidence="1">
    <location>
        <begin position="1"/>
        <end position="23"/>
    </location>
</feature>
<protein>
    <submittedName>
        <fullName evidence="3">Oxidoreductase, aldo/keto reductase family</fullName>
    </submittedName>
</protein>
<name>A0A6J4U7N7_9BACT</name>
<proteinExistence type="predicted"/>
<dbReference type="PANTHER" id="PTHR43312">
    <property type="entry name" value="D-THREO-ALDOSE 1-DEHYDROGENASE"/>
    <property type="match status" value="1"/>
</dbReference>
<dbReference type="Pfam" id="PF00248">
    <property type="entry name" value="Aldo_ket_red"/>
    <property type="match status" value="1"/>
</dbReference>
<gene>
    <name evidence="3" type="ORF">AVDCRST_MAG70-191</name>
</gene>
<dbReference type="SUPFAM" id="SSF51430">
    <property type="entry name" value="NAD(P)-linked oxidoreductase"/>
    <property type="match status" value="1"/>
</dbReference>
<sequence>MSDPQVPTTSPDPAGAIPTRPLGTTGEQVSLLGVGGAHLGKPDEAVAIRMVHEAIDAGATFLDNAWEYNDGTSEVRMGKALGQAGYRDRAFLMTKDCAHDRRADHAMRLLEESLHRLQTDHLDLWQIHEVVWDDDPEKIFAPGGSAEAMLKAKEQGKVRFIGFTGHKHPDLHRQMLSQGFPWDTAQMPINPLDPHYLSFLREIVPLCQEQGIAVLAMKSLASGLLLRSGTGVEPAEALRFAMSQPVATVISGMDSPEVLRANLATARAFTPMSDAEQADLLARTAAAAPGGPFETFKSTRDFDGTEGRKAHDYPLKGAAD</sequence>
<feature type="compositionally biased region" description="Polar residues" evidence="1">
    <location>
        <begin position="1"/>
        <end position="11"/>
    </location>
</feature>
<feature type="region of interest" description="Disordered" evidence="1">
    <location>
        <begin position="292"/>
        <end position="320"/>
    </location>
</feature>
<evidence type="ECO:0000256" key="1">
    <source>
        <dbReference type="SAM" id="MobiDB-lite"/>
    </source>
</evidence>
<organism evidence="3">
    <name type="scientific">uncultured Thermomicrobiales bacterium</name>
    <dbReference type="NCBI Taxonomy" id="1645740"/>
    <lineage>
        <taxon>Bacteria</taxon>
        <taxon>Pseudomonadati</taxon>
        <taxon>Thermomicrobiota</taxon>
        <taxon>Thermomicrobia</taxon>
        <taxon>Thermomicrobiales</taxon>
        <taxon>environmental samples</taxon>
    </lineage>
</organism>
<dbReference type="PANTHER" id="PTHR43312:SF1">
    <property type="entry name" value="NADP-DEPENDENT OXIDOREDUCTASE DOMAIN-CONTAINING PROTEIN"/>
    <property type="match status" value="1"/>
</dbReference>
<evidence type="ECO:0000313" key="3">
    <source>
        <dbReference type="EMBL" id="CAA9542115.1"/>
    </source>
</evidence>
<dbReference type="Gene3D" id="3.20.20.100">
    <property type="entry name" value="NADP-dependent oxidoreductase domain"/>
    <property type="match status" value="1"/>
</dbReference>
<dbReference type="InterPro" id="IPR023210">
    <property type="entry name" value="NADP_OxRdtase_dom"/>
</dbReference>
<feature type="compositionally biased region" description="Basic and acidic residues" evidence="1">
    <location>
        <begin position="297"/>
        <end position="320"/>
    </location>
</feature>
<reference evidence="3" key="1">
    <citation type="submission" date="2020-02" db="EMBL/GenBank/DDBJ databases">
        <authorList>
            <person name="Meier V. D."/>
        </authorList>
    </citation>
    <scope>NUCLEOTIDE SEQUENCE</scope>
    <source>
        <strain evidence="3">AVDCRST_MAG70</strain>
    </source>
</reference>
<dbReference type="InterPro" id="IPR053135">
    <property type="entry name" value="AKR2_Oxidoreductase"/>
</dbReference>
<evidence type="ECO:0000259" key="2">
    <source>
        <dbReference type="Pfam" id="PF00248"/>
    </source>
</evidence>
<dbReference type="AlphaFoldDB" id="A0A6J4U7N7"/>
<dbReference type="EMBL" id="CADCWH010000032">
    <property type="protein sequence ID" value="CAA9542115.1"/>
    <property type="molecule type" value="Genomic_DNA"/>
</dbReference>
<dbReference type="CDD" id="cd19100">
    <property type="entry name" value="AKR_unchar"/>
    <property type="match status" value="1"/>
</dbReference>